<organism evidence="1 2">
    <name type="scientific">Pelagibaculum spongiae</name>
    <dbReference type="NCBI Taxonomy" id="2080658"/>
    <lineage>
        <taxon>Bacteria</taxon>
        <taxon>Pseudomonadati</taxon>
        <taxon>Pseudomonadota</taxon>
        <taxon>Gammaproteobacteria</taxon>
        <taxon>Oceanospirillales</taxon>
        <taxon>Pelagibaculum</taxon>
    </lineage>
</organism>
<dbReference type="Proteomes" id="UP000244906">
    <property type="component" value="Unassembled WGS sequence"/>
</dbReference>
<comment type="caution">
    <text evidence="1">The sequence shown here is derived from an EMBL/GenBank/DDBJ whole genome shotgun (WGS) entry which is preliminary data.</text>
</comment>
<evidence type="ECO:0000313" key="2">
    <source>
        <dbReference type="Proteomes" id="UP000244906"/>
    </source>
</evidence>
<dbReference type="RefSeq" id="WP_116686810.1">
    <property type="nucleotide sequence ID" value="NZ_CAWNYD010000003.1"/>
</dbReference>
<gene>
    <name evidence="1" type="ORF">DC094_09050</name>
</gene>
<protein>
    <submittedName>
        <fullName evidence="1">Uncharacterized protein</fullName>
    </submittedName>
</protein>
<keyword evidence="2" id="KW-1185">Reference proteome</keyword>
<dbReference type="OrthoDB" id="5642467at2"/>
<evidence type="ECO:0000313" key="1">
    <source>
        <dbReference type="EMBL" id="PVZ69474.1"/>
    </source>
</evidence>
<dbReference type="EMBL" id="QDDL01000003">
    <property type="protein sequence ID" value="PVZ69474.1"/>
    <property type="molecule type" value="Genomic_DNA"/>
</dbReference>
<name>A0A2V1GVW3_9GAMM</name>
<proteinExistence type="predicted"/>
<sequence length="212" mass="25138">MFLLILSLLFVWMLYRDFKAKKANIKGFESFDRYYRLSLLALILICWWFPFNQWQFNRYLTDKATELAGGEPVSIHCDSAIDAIFEDGVGRAGSAYIEERRIVFHYSWCGKLKNFLDNPQEKLTREERFSMHVFTHEVMHIRGEYNEQKTDCQAIQRDYQAALLLGVPEYVARENALDYYQTEYPRHPYYSSQCHPGGPMDEKLPNSVWKFL</sequence>
<reference evidence="1 2" key="1">
    <citation type="submission" date="2018-04" db="EMBL/GenBank/DDBJ databases">
        <title>Thalassorhabdus spongiae gen. nov., sp. nov., isolated from a marine sponge in South-West Iceland.</title>
        <authorList>
            <person name="Knobloch S."/>
            <person name="Daussin A."/>
            <person name="Johannsson R."/>
            <person name="Marteinsson V.T."/>
        </authorList>
    </citation>
    <scope>NUCLEOTIDE SEQUENCE [LARGE SCALE GENOMIC DNA]</scope>
    <source>
        <strain evidence="1 2">Hp12</strain>
    </source>
</reference>
<accession>A0A2V1GVW3</accession>
<dbReference type="AlphaFoldDB" id="A0A2V1GVW3"/>